<name>A0ACC1S7J2_9HYPO</name>
<dbReference type="Proteomes" id="UP001148629">
    <property type="component" value="Unassembled WGS sequence"/>
</dbReference>
<gene>
    <name evidence="1" type="ORF">NM208_g7832</name>
</gene>
<evidence type="ECO:0000313" key="2">
    <source>
        <dbReference type="Proteomes" id="UP001148629"/>
    </source>
</evidence>
<protein>
    <submittedName>
        <fullName evidence="1">Uncharacterized protein</fullName>
    </submittedName>
</protein>
<keyword evidence="2" id="KW-1185">Reference proteome</keyword>
<sequence length="294" mass="31961">MASFNNVLLIGAGGNLGVPVLNAFLDSPYKVSVLSRKESTSTFPEGVPVIKADYNDVSSVKAAMEGQDVVICMVDGIAAGDQQVFIDAAVSAGVQRFFPSEFGPYPLEPGFAELNSWVLPHKISTVEYLRSKESQMSWTALVTGGFFDWAMKVGFFKFDLTTKTVTLIDDGTSAFTATTLSTVAKALIACLSHAEETKNQYVLISSFNVSQRDILEVVEKVDSEKWNVEHVTSEWIIARGRSRLAAGDFVGIKDLTRGGAFGKPAMGDLRPHGLWNDKLGLPKEDLEQAVRDVL</sequence>
<evidence type="ECO:0000313" key="1">
    <source>
        <dbReference type="EMBL" id="KAJ3533771.1"/>
    </source>
</evidence>
<organism evidence="1 2">
    <name type="scientific">Fusarium decemcellulare</name>
    <dbReference type="NCBI Taxonomy" id="57161"/>
    <lineage>
        <taxon>Eukaryota</taxon>
        <taxon>Fungi</taxon>
        <taxon>Dikarya</taxon>
        <taxon>Ascomycota</taxon>
        <taxon>Pezizomycotina</taxon>
        <taxon>Sordariomycetes</taxon>
        <taxon>Hypocreomycetidae</taxon>
        <taxon>Hypocreales</taxon>
        <taxon>Nectriaceae</taxon>
        <taxon>Fusarium</taxon>
        <taxon>Fusarium decemcellulare species complex</taxon>
    </lineage>
</organism>
<proteinExistence type="predicted"/>
<comment type="caution">
    <text evidence="1">The sequence shown here is derived from an EMBL/GenBank/DDBJ whole genome shotgun (WGS) entry which is preliminary data.</text>
</comment>
<dbReference type="EMBL" id="JANRMS010000837">
    <property type="protein sequence ID" value="KAJ3533771.1"/>
    <property type="molecule type" value="Genomic_DNA"/>
</dbReference>
<accession>A0ACC1S7J2</accession>
<reference evidence="1" key="1">
    <citation type="submission" date="2022-08" db="EMBL/GenBank/DDBJ databases">
        <title>Genome Sequence of Fusarium decemcellulare.</title>
        <authorList>
            <person name="Buettner E."/>
        </authorList>
    </citation>
    <scope>NUCLEOTIDE SEQUENCE</scope>
    <source>
        <strain evidence="1">Babe19</strain>
    </source>
</reference>